<reference evidence="3" key="1">
    <citation type="submission" date="2025-08" db="UniProtKB">
        <authorList>
            <consortium name="Ensembl"/>
        </authorList>
    </citation>
    <scope>IDENTIFICATION</scope>
</reference>
<dbReference type="Ensembl" id="ENSCPGT00000005728.1">
    <property type="protein sequence ID" value="ENSCPGP00000005199.1"/>
    <property type="gene ID" value="ENSCPGG00000003762.1"/>
</dbReference>
<evidence type="ECO:0000256" key="1">
    <source>
        <dbReference type="SAM" id="MobiDB-lite"/>
    </source>
</evidence>
<dbReference type="InterPro" id="IPR055268">
    <property type="entry name" value="PCB-like"/>
</dbReference>
<proteinExistence type="predicted"/>
<dbReference type="GO" id="GO:0005737">
    <property type="term" value="C:cytoplasm"/>
    <property type="evidence" value="ECO:0007669"/>
    <property type="project" value="TreeGrafter"/>
</dbReference>
<dbReference type="GO" id="GO:0006094">
    <property type="term" value="P:gluconeogenesis"/>
    <property type="evidence" value="ECO:0007669"/>
    <property type="project" value="TreeGrafter"/>
</dbReference>
<accession>A0A8C3JBC5</accession>
<evidence type="ECO:0000313" key="4">
    <source>
        <dbReference type="Proteomes" id="UP000694419"/>
    </source>
</evidence>
<feature type="compositionally biased region" description="Gly residues" evidence="1">
    <location>
        <begin position="212"/>
        <end position="227"/>
    </location>
</feature>
<feature type="region of interest" description="Disordered" evidence="1">
    <location>
        <begin position="210"/>
        <end position="245"/>
    </location>
</feature>
<dbReference type="AlphaFoldDB" id="A0A8C3JBC5"/>
<protein>
    <recommendedName>
        <fullName evidence="2">Carboxylase conserved domain-containing protein</fullName>
    </recommendedName>
</protein>
<dbReference type="Proteomes" id="UP000694419">
    <property type="component" value="Unplaced"/>
</dbReference>
<dbReference type="PANTHER" id="PTHR43778:SF2">
    <property type="entry name" value="PYRUVATE CARBOXYLASE, MITOCHONDRIAL"/>
    <property type="match status" value="1"/>
</dbReference>
<name>A0A8C3JBC5_9CHAR</name>
<evidence type="ECO:0000313" key="3">
    <source>
        <dbReference type="Ensembl" id="ENSCPGP00000005199.1"/>
    </source>
</evidence>
<evidence type="ECO:0000259" key="2">
    <source>
        <dbReference type="Pfam" id="PF02436"/>
    </source>
</evidence>
<dbReference type="InterPro" id="IPR013785">
    <property type="entry name" value="Aldolase_TIM"/>
</dbReference>
<organism evidence="3 4">
    <name type="scientific">Calidris pygmaea</name>
    <name type="common">Spoon-billed sandpiper</name>
    <dbReference type="NCBI Taxonomy" id="425635"/>
    <lineage>
        <taxon>Eukaryota</taxon>
        <taxon>Metazoa</taxon>
        <taxon>Chordata</taxon>
        <taxon>Craniata</taxon>
        <taxon>Vertebrata</taxon>
        <taxon>Euteleostomi</taxon>
        <taxon>Archelosauria</taxon>
        <taxon>Archosauria</taxon>
        <taxon>Dinosauria</taxon>
        <taxon>Saurischia</taxon>
        <taxon>Theropoda</taxon>
        <taxon>Coelurosauria</taxon>
        <taxon>Aves</taxon>
        <taxon>Neognathae</taxon>
        <taxon>Neoaves</taxon>
        <taxon>Charadriiformes</taxon>
        <taxon>Scolopacidae</taxon>
        <taxon>Calidris</taxon>
    </lineage>
</organism>
<dbReference type="SUPFAM" id="SSF89000">
    <property type="entry name" value="post-HMGL domain-like"/>
    <property type="match status" value="1"/>
</dbReference>
<dbReference type="InterPro" id="IPR003379">
    <property type="entry name" value="Carboxylase_cons_dom"/>
</dbReference>
<dbReference type="PANTHER" id="PTHR43778">
    <property type="entry name" value="PYRUVATE CARBOXYLASE"/>
    <property type="match status" value="1"/>
</dbReference>
<sequence length="245" mass="26020">MGLGHKFKEVKRAYTEANKILGDLIKVTPSSKVVGDLAQFMVQNGLSREEVEARADELSFPLSVVEFLQGHIGSPPGGFPEPFRSRVLKDLPRVEGRPGASLPPLDFEALGKELGARHGAPPAPEDLLSAALYPKVYDEFRTFTSTFGPVSCLGTRLFLEGPTIAEEFEVGGGEGFGGGSGGTGRGLEGTGRHWEGTGRQWEGIRGHWEALGGTGRGLGGTGRGLDGTGRHWEGTGRHWEALGGD</sequence>
<feature type="compositionally biased region" description="Basic and acidic residues" evidence="1">
    <location>
        <begin position="228"/>
        <end position="245"/>
    </location>
</feature>
<dbReference type="Gene3D" id="3.20.20.70">
    <property type="entry name" value="Aldolase class I"/>
    <property type="match status" value="1"/>
</dbReference>
<feature type="domain" description="Carboxylase conserved" evidence="2">
    <location>
        <begin position="1"/>
        <end position="170"/>
    </location>
</feature>
<dbReference type="Pfam" id="PF02436">
    <property type="entry name" value="PYC_OADA"/>
    <property type="match status" value="1"/>
</dbReference>
<keyword evidence="4" id="KW-1185">Reference proteome</keyword>
<reference evidence="3" key="2">
    <citation type="submission" date="2025-09" db="UniProtKB">
        <authorList>
            <consortium name="Ensembl"/>
        </authorList>
    </citation>
    <scope>IDENTIFICATION</scope>
</reference>
<dbReference type="GO" id="GO:0004736">
    <property type="term" value="F:pyruvate carboxylase activity"/>
    <property type="evidence" value="ECO:0007669"/>
    <property type="project" value="TreeGrafter"/>
</dbReference>